<reference evidence="1" key="1">
    <citation type="submission" date="2021-03" db="EMBL/GenBank/DDBJ databases">
        <title>Evolutionary priming and transition to the ectomycorrhizal habit in an iconic lineage of mushroom-forming fungi: is preadaptation a requirement?</title>
        <authorList>
            <consortium name="DOE Joint Genome Institute"/>
            <person name="Looney B.P."/>
            <person name="Miyauchi S."/>
            <person name="Morin E."/>
            <person name="Drula E."/>
            <person name="Courty P.E."/>
            <person name="Chicoki N."/>
            <person name="Fauchery L."/>
            <person name="Kohler A."/>
            <person name="Kuo A."/>
            <person name="LaButti K."/>
            <person name="Pangilinan J."/>
            <person name="Lipzen A."/>
            <person name="Riley R."/>
            <person name="Andreopoulos W."/>
            <person name="He G."/>
            <person name="Johnson J."/>
            <person name="Barry K.W."/>
            <person name="Grigoriev I.V."/>
            <person name="Nagy L."/>
            <person name="Hibbett D."/>
            <person name="Henrissat B."/>
            <person name="Matheny P.B."/>
            <person name="Labbe J."/>
            <person name="Martin A.F."/>
        </authorList>
    </citation>
    <scope>NUCLEOTIDE SEQUENCE</scope>
    <source>
        <strain evidence="1">BPL698</strain>
    </source>
</reference>
<dbReference type="EMBL" id="JAGFNK010000506">
    <property type="protein sequence ID" value="KAI9449391.1"/>
    <property type="molecule type" value="Genomic_DNA"/>
</dbReference>
<comment type="caution">
    <text evidence="1">The sequence shown here is derived from an EMBL/GenBank/DDBJ whole genome shotgun (WGS) entry which is preliminary data.</text>
</comment>
<sequence>MDQPVAMVSLRRLFPGCTFQGCIVSQYTQLVDCDSASGPGYDSRSAHNLSSSPSTPLGWVMASEGAIGTHKRTSNGRSKTFAPESAGDGELGSVPKRRDRALCASERSERGHVGQVDRIRRWKESNHVKDSVPVYQPCQPVGHSKLSHAR</sequence>
<keyword evidence="2" id="KW-1185">Reference proteome</keyword>
<proteinExistence type="predicted"/>
<evidence type="ECO:0000313" key="1">
    <source>
        <dbReference type="EMBL" id="KAI9449391.1"/>
    </source>
</evidence>
<gene>
    <name evidence="1" type="ORF">F5148DRAFT_664546</name>
</gene>
<accession>A0ACC0TV87</accession>
<evidence type="ECO:0000313" key="2">
    <source>
        <dbReference type="Proteomes" id="UP001207468"/>
    </source>
</evidence>
<dbReference type="Proteomes" id="UP001207468">
    <property type="component" value="Unassembled WGS sequence"/>
</dbReference>
<protein>
    <submittedName>
        <fullName evidence="1">Uncharacterized protein</fullName>
    </submittedName>
</protein>
<name>A0ACC0TV87_9AGAM</name>
<organism evidence="1 2">
    <name type="scientific">Russula earlei</name>
    <dbReference type="NCBI Taxonomy" id="71964"/>
    <lineage>
        <taxon>Eukaryota</taxon>
        <taxon>Fungi</taxon>
        <taxon>Dikarya</taxon>
        <taxon>Basidiomycota</taxon>
        <taxon>Agaricomycotina</taxon>
        <taxon>Agaricomycetes</taxon>
        <taxon>Russulales</taxon>
        <taxon>Russulaceae</taxon>
        <taxon>Russula</taxon>
    </lineage>
</organism>